<evidence type="ECO:0000256" key="2">
    <source>
        <dbReference type="SAM" id="MobiDB-lite"/>
    </source>
</evidence>
<dbReference type="SUPFAM" id="SSF48403">
    <property type="entry name" value="Ankyrin repeat"/>
    <property type="match status" value="1"/>
</dbReference>
<keyword evidence="1" id="KW-0040">ANK repeat</keyword>
<evidence type="ECO:0000313" key="5">
    <source>
        <dbReference type="Proteomes" id="UP000070700"/>
    </source>
</evidence>
<dbReference type="InParanoid" id="A0A194XAC4"/>
<dbReference type="PROSITE" id="PS50088">
    <property type="entry name" value="ANK_REPEAT"/>
    <property type="match status" value="1"/>
</dbReference>
<dbReference type="OrthoDB" id="3557889at2759"/>
<dbReference type="RefSeq" id="XP_018071478.1">
    <property type="nucleotide sequence ID" value="XM_018222567.1"/>
</dbReference>
<dbReference type="SMART" id="SM00248">
    <property type="entry name" value="ANK"/>
    <property type="match status" value="2"/>
</dbReference>
<dbReference type="InterPro" id="IPR013087">
    <property type="entry name" value="Znf_C2H2_type"/>
</dbReference>
<feature type="region of interest" description="Disordered" evidence="2">
    <location>
        <begin position="986"/>
        <end position="1032"/>
    </location>
</feature>
<evidence type="ECO:0000256" key="1">
    <source>
        <dbReference type="PROSITE-ProRule" id="PRU00023"/>
    </source>
</evidence>
<evidence type="ECO:0000313" key="4">
    <source>
        <dbReference type="EMBL" id="KUJ17123.1"/>
    </source>
</evidence>
<feature type="domain" description="C2H2-type" evidence="3">
    <location>
        <begin position="1065"/>
        <end position="1088"/>
    </location>
</feature>
<dbReference type="KEGG" id="psco:LY89DRAFT_782321"/>
<dbReference type="InterPro" id="IPR002110">
    <property type="entry name" value="Ankyrin_rpt"/>
</dbReference>
<feature type="repeat" description="ANK" evidence="1">
    <location>
        <begin position="450"/>
        <end position="482"/>
    </location>
</feature>
<name>A0A194XAC4_MOLSC</name>
<dbReference type="Proteomes" id="UP000070700">
    <property type="component" value="Unassembled WGS sequence"/>
</dbReference>
<dbReference type="EMBL" id="KQ947415">
    <property type="protein sequence ID" value="KUJ17123.1"/>
    <property type="molecule type" value="Genomic_DNA"/>
</dbReference>
<keyword evidence="5" id="KW-1185">Reference proteome</keyword>
<gene>
    <name evidence="4" type="ORF">LY89DRAFT_782321</name>
</gene>
<evidence type="ECO:0000259" key="3">
    <source>
        <dbReference type="PROSITE" id="PS00028"/>
    </source>
</evidence>
<proteinExistence type="predicted"/>
<feature type="compositionally biased region" description="Low complexity" evidence="2">
    <location>
        <begin position="1007"/>
        <end position="1028"/>
    </location>
</feature>
<dbReference type="Gene3D" id="1.25.40.20">
    <property type="entry name" value="Ankyrin repeat-containing domain"/>
    <property type="match status" value="1"/>
</dbReference>
<dbReference type="SMART" id="SM00355">
    <property type="entry name" value="ZnF_C2H2"/>
    <property type="match status" value="2"/>
</dbReference>
<reference evidence="4 5" key="1">
    <citation type="submission" date="2015-10" db="EMBL/GenBank/DDBJ databases">
        <title>Full genome of DAOMC 229536 Phialocephala scopiformis, a fungal endophyte of spruce producing the potent anti-insectan compound rugulosin.</title>
        <authorList>
            <consortium name="DOE Joint Genome Institute"/>
            <person name="Walker A.K."/>
            <person name="Frasz S.L."/>
            <person name="Seifert K.A."/>
            <person name="Miller J.D."/>
            <person name="Mondo S.J."/>
            <person name="Labutti K."/>
            <person name="Lipzen A."/>
            <person name="Dockter R."/>
            <person name="Kennedy M."/>
            <person name="Grigoriev I.V."/>
            <person name="Spatafora J.W."/>
        </authorList>
    </citation>
    <scope>NUCLEOTIDE SEQUENCE [LARGE SCALE GENOMIC DNA]</scope>
    <source>
        <strain evidence="4 5">CBS 120377</strain>
    </source>
</reference>
<dbReference type="PROSITE" id="PS50297">
    <property type="entry name" value="ANK_REP_REGION"/>
    <property type="match status" value="1"/>
</dbReference>
<feature type="domain" description="C2H2-type" evidence="3">
    <location>
        <begin position="1037"/>
        <end position="1058"/>
    </location>
</feature>
<dbReference type="AlphaFoldDB" id="A0A194XAC4"/>
<feature type="compositionally biased region" description="Polar residues" evidence="2">
    <location>
        <begin position="986"/>
        <end position="1006"/>
    </location>
</feature>
<dbReference type="InterPro" id="IPR036770">
    <property type="entry name" value="Ankyrin_rpt-contain_sf"/>
</dbReference>
<dbReference type="GeneID" id="28832293"/>
<organism evidence="4 5">
    <name type="scientific">Mollisia scopiformis</name>
    <name type="common">Conifer needle endophyte fungus</name>
    <name type="synonym">Phialocephala scopiformis</name>
    <dbReference type="NCBI Taxonomy" id="149040"/>
    <lineage>
        <taxon>Eukaryota</taxon>
        <taxon>Fungi</taxon>
        <taxon>Dikarya</taxon>
        <taxon>Ascomycota</taxon>
        <taxon>Pezizomycotina</taxon>
        <taxon>Leotiomycetes</taxon>
        <taxon>Helotiales</taxon>
        <taxon>Mollisiaceae</taxon>
        <taxon>Mollisia</taxon>
    </lineage>
</organism>
<sequence>MDHSYFSYNDYTWLQPDRKVPDGGVQMPLSSSSYPLEISIDENHEENDEEFCPCTRKGSSLKGFLLQEQLENLNTEAVAFNAASSLYTGYSFGDRSYREWSSEWKCHPDPLLLEGAFIFSVRKAGDTMNVDFMSWNLYESVYSVVYGWLPLPGPGNQTTYTLDGLLLLRYYDKLSSVLKSLEVGPLRDELCLFVDGFLGDHEPFSSFGYHWLYVNGYISLERWQSIESCLIENDLDVIEQGVQAAMDEEDTSKSEHEQDFNEILLPDEHSKLSLDTDVEETILSIISTFAADPPEPATSSETPSSNMLRDLKAEKSIATASTEMPSLKSNDISPLPLCTYQDASTYQDSIYSPGDHVILFWNDIATQVRYLVTDSLETDQICHRKKLLRYLQGEYNSLEAAWFTAVSNGSVPQVKHILEDFRAFHNTYGEAVMPLFDLDMIVDDPWNQYFGMTGLTIAVVRGDAKLVRCLLAAGAAVDATTSQGTALSLAAKSAAKSSSRQIIRLLLAKGASLEDAIFVLSTEAATSDAKRLQAIQTLEELALTPAEEMKSEHLLRQLHSEFATEHAHVSEIIMKVTTPPASGFAPSFEIEHVLPGWAHGIERLKRPAWKVGMSILRKLTRGQVSRKVGETVMVLTILKSMSNVLSLRDRESSDSQAKFLNDLARWQWIFSSEDGSLQDFRRAALVLWGVTLTGDSDLNMPPEVDQLTSMLFQVMAMNLMAKMSPLLHPQGSGDFEENGLLASQSRWKASHGKHTCGRRNLDTEYGESARAPTFMAPGCREDDPDEFSRRFSLLQPTPVVTFEPVFQSLASGAIFCIMILFFIILRSLLPSTGSESILPLIYNQASLQKPVLQAAFQHVLHILQTGIVLSSEHLSEMKSSVEVAINQGSMPSFSSLIDHLLNHALISHWDPFTTQNVQSQLRSIKAYWSSTYSVQQNYRALEVYLGFKQFVHIVPMNPLPTLSVHPTISSHTALEATEMDVVRSNEGTNSNISSKSPTYGSSLSPLTISSNTAHSSSSNSTPRSLNMSTRAPRNTFCHDCNRDYGKVYNYNKHRKDKHEKAEFPCRIPGCKKVLSRNHYRKMHEKNQH</sequence>
<protein>
    <recommendedName>
        <fullName evidence="3">C2H2-type domain-containing protein</fullName>
    </recommendedName>
</protein>
<dbReference type="Pfam" id="PF12796">
    <property type="entry name" value="Ank_2"/>
    <property type="match status" value="1"/>
</dbReference>
<accession>A0A194XAC4</accession>
<dbReference type="PROSITE" id="PS00028">
    <property type="entry name" value="ZINC_FINGER_C2H2_1"/>
    <property type="match status" value="2"/>
</dbReference>